<comment type="caution">
    <text evidence="2">The sequence shown here is derived from an EMBL/GenBank/DDBJ whole genome shotgun (WGS) entry which is preliminary data.</text>
</comment>
<accession>A0A2J7QHP2</accession>
<proteinExistence type="predicted"/>
<organism evidence="2 3">
    <name type="scientific">Cryptotermes secundus</name>
    <dbReference type="NCBI Taxonomy" id="105785"/>
    <lineage>
        <taxon>Eukaryota</taxon>
        <taxon>Metazoa</taxon>
        <taxon>Ecdysozoa</taxon>
        <taxon>Arthropoda</taxon>
        <taxon>Hexapoda</taxon>
        <taxon>Insecta</taxon>
        <taxon>Pterygota</taxon>
        <taxon>Neoptera</taxon>
        <taxon>Polyneoptera</taxon>
        <taxon>Dictyoptera</taxon>
        <taxon>Blattodea</taxon>
        <taxon>Blattoidea</taxon>
        <taxon>Termitoidae</taxon>
        <taxon>Kalotermitidae</taxon>
        <taxon>Cryptotermitinae</taxon>
        <taxon>Cryptotermes</taxon>
    </lineage>
</organism>
<name>A0A2J7QHP2_9NEOP</name>
<dbReference type="InParanoid" id="A0A2J7QHP2"/>
<evidence type="ECO:0000313" key="3">
    <source>
        <dbReference type="Proteomes" id="UP000235965"/>
    </source>
</evidence>
<sequence length="76" mass="8723">MFLHYSTPKSTAPAGAGDSTGPFQAHLKANEMQFPMRTHAFIYPFQLLNKLTNPREEGFEYHVTENDNWPLLDLLQ</sequence>
<feature type="region of interest" description="Disordered" evidence="1">
    <location>
        <begin position="1"/>
        <end position="23"/>
    </location>
</feature>
<gene>
    <name evidence="2" type="ORF">B7P43_G12252</name>
</gene>
<evidence type="ECO:0000313" key="2">
    <source>
        <dbReference type="EMBL" id="PNF28115.1"/>
    </source>
</evidence>
<evidence type="ECO:0000256" key="1">
    <source>
        <dbReference type="SAM" id="MobiDB-lite"/>
    </source>
</evidence>
<dbReference type="EMBL" id="NEVH01013973">
    <property type="protein sequence ID" value="PNF28115.1"/>
    <property type="molecule type" value="Genomic_DNA"/>
</dbReference>
<protein>
    <submittedName>
        <fullName evidence="2">Uncharacterized protein</fullName>
    </submittedName>
</protein>
<dbReference type="Proteomes" id="UP000235965">
    <property type="component" value="Unassembled WGS sequence"/>
</dbReference>
<keyword evidence="3" id="KW-1185">Reference proteome</keyword>
<reference evidence="2 3" key="1">
    <citation type="submission" date="2017-12" db="EMBL/GenBank/DDBJ databases">
        <title>Hemimetabolous genomes reveal molecular basis of termite eusociality.</title>
        <authorList>
            <person name="Harrison M.C."/>
            <person name="Jongepier E."/>
            <person name="Robertson H.M."/>
            <person name="Arning N."/>
            <person name="Bitard-Feildel T."/>
            <person name="Chao H."/>
            <person name="Childers C.P."/>
            <person name="Dinh H."/>
            <person name="Doddapaneni H."/>
            <person name="Dugan S."/>
            <person name="Gowin J."/>
            <person name="Greiner C."/>
            <person name="Han Y."/>
            <person name="Hu H."/>
            <person name="Hughes D.S.T."/>
            <person name="Huylmans A.-K."/>
            <person name="Kemena C."/>
            <person name="Kremer L.P.M."/>
            <person name="Lee S.L."/>
            <person name="Lopez-Ezquerra A."/>
            <person name="Mallet L."/>
            <person name="Monroy-Kuhn J.M."/>
            <person name="Moser A."/>
            <person name="Murali S.C."/>
            <person name="Muzny D.M."/>
            <person name="Otani S."/>
            <person name="Piulachs M.-D."/>
            <person name="Poelchau M."/>
            <person name="Qu J."/>
            <person name="Schaub F."/>
            <person name="Wada-Katsumata A."/>
            <person name="Worley K.C."/>
            <person name="Xie Q."/>
            <person name="Ylla G."/>
            <person name="Poulsen M."/>
            <person name="Gibbs R.A."/>
            <person name="Schal C."/>
            <person name="Richards S."/>
            <person name="Belles X."/>
            <person name="Korb J."/>
            <person name="Bornberg-Bauer E."/>
        </authorList>
    </citation>
    <scope>NUCLEOTIDE SEQUENCE [LARGE SCALE GENOMIC DNA]</scope>
    <source>
        <tissue evidence="2">Whole body</tissue>
    </source>
</reference>
<dbReference type="AlphaFoldDB" id="A0A2J7QHP2"/>